<dbReference type="InterPro" id="IPR000914">
    <property type="entry name" value="SBP_5_dom"/>
</dbReference>
<organism evidence="7 8">
    <name type="scientific">Nocardioides ginsengisoli</name>
    <dbReference type="NCBI Taxonomy" id="363868"/>
    <lineage>
        <taxon>Bacteria</taxon>
        <taxon>Bacillati</taxon>
        <taxon>Actinomycetota</taxon>
        <taxon>Actinomycetes</taxon>
        <taxon>Propionibacteriales</taxon>
        <taxon>Nocardioidaceae</taxon>
        <taxon>Nocardioides</taxon>
    </lineage>
</organism>
<dbReference type="PANTHER" id="PTHR30290">
    <property type="entry name" value="PERIPLASMIC BINDING COMPONENT OF ABC TRANSPORTER"/>
    <property type="match status" value="1"/>
</dbReference>
<dbReference type="Gene3D" id="3.40.190.10">
    <property type="entry name" value="Periplasmic binding protein-like II"/>
    <property type="match status" value="1"/>
</dbReference>
<feature type="signal peptide" evidence="5">
    <location>
        <begin position="1"/>
        <end position="18"/>
    </location>
</feature>
<keyword evidence="3" id="KW-0813">Transport</keyword>
<evidence type="ECO:0000259" key="6">
    <source>
        <dbReference type="Pfam" id="PF00496"/>
    </source>
</evidence>
<dbReference type="InterPro" id="IPR039424">
    <property type="entry name" value="SBP_5"/>
</dbReference>
<name>A0ABW3VW90_9ACTN</name>
<gene>
    <name evidence="7" type="ORF">ACFQ3F_02640</name>
</gene>
<dbReference type="EMBL" id="JBHTLX010000005">
    <property type="protein sequence ID" value="MFD1246677.1"/>
    <property type="molecule type" value="Genomic_DNA"/>
</dbReference>
<dbReference type="CDD" id="cd00995">
    <property type="entry name" value="PBP2_NikA_DppA_OppA_like"/>
    <property type="match status" value="1"/>
</dbReference>
<dbReference type="Proteomes" id="UP001597229">
    <property type="component" value="Unassembled WGS sequence"/>
</dbReference>
<dbReference type="InterPro" id="IPR030678">
    <property type="entry name" value="Peptide/Ni-bd"/>
</dbReference>
<comment type="caution">
    <text evidence="7">The sequence shown here is derived from an EMBL/GenBank/DDBJ whole genome shotgun (WGS) entry which is preliminary data.</text>
</comment>
<keyword evidence="8" id="KW-1185">Reference proteome</keyword>
<dbReference type="RefSeq" id="WP_367918881.1">
    <property type="nucleotide sequence ID" value="NZ_BAABAC010000016.1"/>
</dbReference>
<evidence type="ECO:0000256" key="2">
    <source>
        <dbReference type="ARBA" id="ARBA00005695"/>
    </source>
</evidence>
<dbReference type="PIRSF" id="PIRSF002741">
    <property type="entry name" value="MppA"/>
    <property type="match status" value="1"/>
</dbReference>
<comment type="similarity">
    <text evidence="2">Belongs to the bacterial solute-binding protein 5 family.</text>
</comment>
<feature type="domain" description="Solute-binding protein family 5" evidence="6">
    <location>
        <begin position="87"/>
        <end position="445"/>
    </location>
</feature>
<dbReference type="Pfam" id="PF00496">
    <property type="entry name" value="SBP_bac_5"/>
    <property type="match status" value="1"/>
</dbReference>
<evidence type="ECO:0000256" key="5">
    <source>
        <dbReference type="SAM" id="SignalP"/>
    </source>
</evidence>
<reference evidence="8" key="1">
    <citation type="journal article" date="2019" name="Int. J. Syst. Evol. Microbiol.">
        <title>The Global Catalogue of Microorganisms (GCM) 10K type strain sequencing project: providing services to taxonomists for standard genome sequencing and annotation.</title>
        <authorList>
            <consortium name="The Broad Institute Genomics Platform"/>
            <consortium name="The Broad Institute Genome Sequencing Center for Infectious Disease"/>
            <person name="Wu L."/>
            <person name="Ma J."/>
        </authorList>
    </citation>
    <scope>NUCLEOTIDE SEQUENCE [LARGE SCALE GENOMIC DNA]</scope>
    <source>
        <strain evidence="8">CCUG 52478</strain>
    </source>
</reference>
<dbReference type="Gene3D" id="3.10.105.10">
    <property type="entry name" value="Dipeptide-binding Protein, Domain 3"/>
    <property type="match status" value="1"/>
</dbReference>
<dbReference type="PROSITE" id="PS51257">
    <property type="entry name" value="PROKAR_LIPOPROTEIN"/>
    <property type="match status" value="1"/>
</dbReference>
<accession>A0ABW3VW90</accession>
<evidence type="ECO:0000256" key="1">
    <source>
        <dbReference type="ARBA" id="ARBA00004196"/>
    </source>
</evidence>
<sequence>MRKRPILAGAVVASLALAGCSNPESSASGNKQETVTIAVNGLPDGLTASKWGGSASHVVLTGLGSQLMAYDLGAAPDAACSDPSYGVKGRLAESAEFKPDGSAIVVKLRDLTSQWGNKLSSEDVKWSFETGMKRDGVMQGSLNAAGFDTANIATIVDDKTVELNLLHKYSFSITGLQQNLFDVYDSTEAKKHVTSDDPIADNWLSNHLADYSGWKLESYTPGSSLVLTADPKWGGERGSVKKLVINAVPNTATRAQLVSSGEAQVANGFNYDQYDQLAKSDVRVNECNGLGRDTMMFNTRSGPLKDKRVRQALSMAIDRQALVDGAYAGLGEPAKGTFPFSTGAADYVHDVEGAKKLLAEAGYPKGFKLTLSYGTSRPGPVADKSSVLIKSQLAEIGVDVELQVISSATNLTTVLQEGRYQALLYAEPIVIADPAFYTYAFYVSDAPSNATGWGDPKYDQLRMDLAATPTEDTAKREQIEKEMSAIVDDAAANLALVDVKNVNVISNKLSGGTPQTNGQVYFNDLGR</sequence>
<proteinExistence type="inferred from homology"/>
<dbReference type="PANTHER" id="PTHR30290:SF10">
    <property type="entry name" value="PERIPLASMIC OLIGOPEPTIDE-BINDING PROTEIN-RELATED"/>
    <property type="match status" value="1"/>
</dbReference>
<comment type="subcellular location">
    <subcellularLocation>
        <location evidence="1">Cell envelope</location>
    </subcellularLocation>
</comment>
<evidence type="ECO:0000313" key="7">
    <source>
        <dbReference type="EMBL" id="MFD1246677.1"/>
    </source>
</evidence>
<evidence type="ECO:0000256" key="3">
    <source>
        <dbReference type="ARBA" id="ARBA00022448"/>
    </source>
</evidence>
<keyword evidence="4 5" id="KW-0732">Signal</keyword>
<evidence type="ECO:0000256" key="4">
    <source>
        <dbReference type="ARBA" id="ARBA00022729"/>
    </source>
</evidence>
<feature type="chain" id="PRO_5046204314" evidence="5">
    <location>
        <begin position="19"/>
        <end position="527"/>
    </location>
</feature>
<protein>
    <submittedName>
        <fullName evidence="7">ABC transporter substrate-binding protein</fullName>
    </submittedName>
</protein>
<evidence type="ECO:0000313" key="8">
    <source>
        <dbReference type="Proteomes" id="UP001597229"/>
    </source>
</evidence>
<dbReference type="SUPFAM" id="SSF53850">
    <property type="entry name" value="Periplasmic binding protein-like II"/>
    <property type="match status" value="1"/>
</dbReference>